<feature type="non-terminal residue" evidence="13">
    <location>
        <position position="1"/>
    </location>
</feature>
<keyword evidence="7" id="KW-0067">ATP-binding</keyword>
<evidence type="ECO:0000256" key="5">
    <source>
        <dbReference type="ARBA" id="ARBA00022737"/>
    </source>
</evidence>
<dbReference type="InterPro" id="IPR056264">
    <property type="entry name" value="R2_ABCA1-4-like"/>
</dbReference>
<dbReference type="PANTHER" id="PTHR19229">
    <property type="entry name" value="ATP-BINDING CASSETTE TRANSPORTER SUBFAMILY A ABCA"/>
    <property type="match status" value="1"/>
</dbReference>
<feature type="transmembrane region" description="Helical" evidence="11">
    <location>
        <begin position="297"/>
        <end position="317"/>
    </location>
</feature>
<evidence type="ECO:0000313" key="14">
    <source>
        <dbReference type="Proteomes" id="UP000545574"/>
    </source>
</evidence>
<dbReference type="GO" id="GO:0005524">
    <property type="term" value="F:ATP binding"/>
    <property type="evidence" value="ECO:0007669"/>
    <property type="project" value="UniProtKB-KW"/>
</dbReference>
<organism evidence="13 14">
    <name type="scientific">Panurus biarmicus</name>
    <name type="common">Bearded tit</name>
    <dbReference type="NCBI Taxonomy" id="181101"/>
    <lineage>
        <taxon>Eukaryota</taxon>
        <taxon>Metazoa</taxon>
        <taxon>Chordata</taxon>
        <taxon>Craniata</taxon>
        <taxon>Vertebrata</taxon>
        <taxon>Euteleostomi</taxon>
        <taxon>Archelosauria</taxon>
        <taxon>Archosauria</taxon>
        <taxon>Dinosauria</taxon>
        <taxon>Saurischia</taxon>
        <taxon>Theropoda</taxon>
        <taxon>Coelurosauria</taxon>
        <taxon>Aves</taxon>
        <taxon>Neognathae</taxon>
        <taxon>Neoaves</taxon>
        <taxon>Telluraves</taxon>
        <taxon>Australaves</taxon>
        <taxon>Passeriformes</taxon>
        <taxon>Sylvioidea</taxon>
        <taxon>Sylviidae</taxon>
        <taxon>Sylviidae incertae sedis</taxon>
        <taxon>Panurus</taxon>
    </lineage>
</organism>
<dbReference type="PANTHER" id="PTHR19229:SF274">
    <property type="entry name" value="ABC-TYPE ORGANIC ANION TRANSPORTER ABCA8"/>
    <property type="match status" value="1"/>
</dbReference>
<dbReference type="GO" id="GO:0005319">
    <property type="term" value="F:lipid transporter activity"/>
    <property type="evidence" value="ECO:0007669"/>
    <property type="project" value="TreeGrafter"/>
</dbReference>
<dbReference type="InterPro" id="IPR003439">
    <property type="entry name" value="ABC_transporter-like_ATP-bd"/>
</dbReference>
<dbReference type="Proteomes" id="UP000545574">
    <property type="component" value="Unassembled WGS sequence"/>
</dbReference>
<comment type="similarity">
    <text evidence="2">Belongs to the ABC transporter superfamily. ABCA family.</text>
</comment>
<feature type="region of interest" description="Disordered" evidence="10">
    <location>
        <begin position="792"/>
        <end position="813"/>
    </location>
</feature>
<dbReference type="Pfam" id="PF12698">
    <property type="entry name" value="ABC2_membrane_3"/>
    <property type="match status" value="1"/>
</dbReference>
<dbReference type="PROSITE" id="PS50893">
    <property type="entry name" value="ABC_TRANSPORTER_2"/>
    <property type="match status" value="2"/>
</dbReference>
<dbReference type="GO" id="GO:0016887">
    <property type="term" value="F:ATP hydrolysis activity"/>
    <property type="evidence" value="ECO:0007669"/>
    <property type="project" value="InterPro"/>
</dbReference>
<evidence type="ECO:0000256" key="1">
    <source>
        <dbReference type="ARBA" id="ARBA00004141"/>
    </source>
</evidence>
<dbReference type="SMART" id="SM00382">
    <property type="entry name" value="AAA"/>
    <property type="match status" value="2"/>
</dbReference>
<evidence type="ECO:0000256" key="9">
    <source>
        <dbReference type="ARBA" id="ARBA00023136"/>
    </source>
</evidence>
<dbReference type="FunFam" id="3.40.50.300:FF:000436">
    <property type="entry name" value="ATP binding cassette subfamily A member 9"/>
    <property type="match status" value="1"/>
</dbReference>
<evidence type="ECO:0000256" key="3">
    <source>
        <dbReference type="ARBA" id="ARBA00022448"/>
    </source>
</evidence>
<feature type="transmembrane region" description="Helical" evidence="11">
    <location>
        <begin position="1161"/>
        <end position="1185"/>
    </location>
</feature>
<dbReference type="InterPro" id="IPR003593">
    <property type="entry name" value="AAA+_ATPase"/>
</dbReference>
<dbReference type="FunFam" id="3.40.50.300:FF:000335">
    <property type="entry name" value="ATP binding cassette subfamily A member 5"/>
    <property type="match status" value="1"/>
</dbReference>
<dbReference type="InterPro" id="IPR017871">
    <property type="entry name" value="ABC_transporter-like_CS"/>
</dbReference>
<feature type="transmembrane region" description="Helical" evidence="11">
    <location>
        <begin position="393"/>
        <end position="415"/>
    </location>
</feature>
<keyword evidence="8 11" id="KW-1133">Transmembrane helix</keyword>
<dbReference type="InterPro" id="IPR027417">
    <property type="entry name" value="P-loop_NTPase"/>
</dbReference>
<dbReference type="SUPFAM" id="SSF52540">
    <property type="entry name" value="P-loop containing nucleoside triphosphate hydrolases"/>
    <property type="match status" value="2"/>
</dbReference>
<feature type="transmembrane region" description="Helical" evidence="11">
    <location>
        <begin position="329"/>
        <end position="346"/>
    </location>
</feature>
<keyword evidence="14" id="KW-1185">Reference proteome</keyword>
<dbReference type="CDD" id="cd03263">
    <property type="entry name" value="ABC_subfamily_A"/>
    <property type="match status" value="2"/>
</dbReference>
<feature type="transmembrane region" description="Helical" evidence="11">
    <location>
        <begin position="260"/>
        <end position="285"/>
    </location>
</feature>
<feature type="region of interest" description="Disordered" evidence="10">
    <location>
        <begin position="1239"/>
        <end position="1258"/>
    </location>
</feature>
<protein>
    <submittedName>
        <fullName evidence="13">ABCA9 protein</fullName>
    </submittedName>
</protein>
<sequence>QRNISVFQQTKILLWKNVLIKWRMKMQSFQEWILSLLFLPLVLIVSSFVPQIHHPEVPYSHLGHLDDPAFNATGVTVTFTPGTATTRHIMSKVASSSVMEGIILEELDDESTMEKAWISNKETIGVVFKDNFSYHLRFPNTHVIIPNEVIGYIDSCYDFSLGHCDSPRYWYKGFLSLQSSIDAAIIEMVTNHSVWEEMKSIGGIRMESQSILFSISLEYSYFMIVTVMCFLPFMYFLSRNVTREKKQLKVLMKTMGLQDIAFWLSWSLLYSLYVLIFSCLLTALVLREPFYTSSFPAVSLLFFLYGLACIHLVFMLCSLLRTSKLVSSMGFLIIFIFGFLSLAVLIEDVPEPLKWFLGLMCPFAFNTAIAKIFHLEKYGIGFSFSNLMEEAHFLFSTYILLVFDSVLYMLLALYFDKILPGKYGIPDPPLFCLKASYWMRSRKGSTRDVPRATANPEELLGEDVEPVPPEFLGKEAIRLHNIKKVYKKKDKKTEALRGLSLNIYEGQITALLGHSGAGKTTLLNVLSGLSFPSEGSATIYNYKLSEMGDREEIRAMIGICPQFNTQFEVLTVKENLKTFAEIKGIRSKEVEREVQNILELLDISNIQDTQAEKLSGGQKRKLSIGIAMLGNPQVLFLDEPTAGLDPLSRHQVWSLLREQRAGRVILFSTQFMDEADILADRKAFISHGRLKCVGSSLFLKKKWGICYHLRIHVSESCDLENLTSLVKGYIPNATFSGHTQYELRYKLPLENVKKFPDLFSGLDSCSEQGIINYGVSMTTLEDVFLRLEGEATASQEDEHVPGEEWGEAGPGRPDEARPCSLLLSDAGMVSVQGLALWRQQVSAMARLHFLKLKSSVKNLRSILLLYVVFLLPLVLQLCVVAGWQSVSAWQLSPARYFLPLGRRSYLETTTLLVYNHTGTGIDDFIHVLQSQDLTVEIAKEENITEELQHNGAIKPGVLTLFSCSLKSYRFTVLCHLEAVNCFPVLVNVISNALLRSLNSTRHIQVWSHPFFSLFNPEYWNYFMSVYLIYMLLLFPGFPPHFAMGYTQDCKAGARAQLRISGLFPSAYWCGQALVDIPLCWILLFSMFGLQFAMSNNISGSASTFFLLVTGTLGYGISLVLLIYLISFHSRKGWSCDLWSFILIVVSTWLDNSLLDHSGISLYALSLLVPVYPLMVFLFLFLQIFMEDTDTFSVASSSHALISVFAPYIHSVVFILLLRFLELKYGKSVLRQDPVFRISPRKGSSQQHPKELEEEDEDVRAEREAVRNAVVAPSQEEKSVIIVSNLCKEYNIKQAGSFFKKKKKTATKNLSFCVKKGEVLGLLGPNGAGKSTTIKMITGETALTAGQVLMKRGDGGSSQDQAPAFLGYCPQESPLWLDLTPQQHLRVYGAVKGLSKEDVAAAVHRIVNALQLQDYLHKKVRKLPAGITRKLCVALSLLGHPSVLLLDEPSTGMDPNGQRRVWKTIRDALKPKESGAILTTHYMEEAEAVCDRVAILVSGQLRCIGSIQYLKNKFGKGYLLEIKAKDPGSSDVLHAEILKIFPGAARQERFPSLLVYKVPMKDALPLSQSFSKLEEAKRSCSLEEYSFSLNTLTQ</sequence>
<feature type="domain" description="ABC transporter" evidence="12">
    <location>
        <begin position="477"/>
        <end position="712"/>
    </location>
</feature>
<dbReference type="Gene3D" id="3.40.50.300">
    <property type="entry name" value="P-loop containing nucleotide triphosphate hydrolases"/>
    <property type="match status" value="2"/>
</dbReference>
<comment type="caution">
    <text evidence="13">The sequence shown here is derived from an EMBL/GenBank/DDBJ whole genome shotgun (WGS) entry which is preliminary data.</text>
</comment>
<feature type="transmembrane region" description="Helical" evidence="11">
    <location>
        <begin position="863"/>
        <end position="883"/>
    </location>
</feature>
<evidence type="ECO:0000256" key="10">
    <source>
        <dbReference type="SAM" id="MobiDB-lite"/>
    </source>
</evidence>
<evidence type="ECO:0000256" key="4">
    <source>
        <dbReference type="ARBA" id="ARBA00022692"/>
    </source>
</evidence>
<feature type="non-terminal residue" evidence="13">
    <location>
        <position position="1593"/>
    </location>
</feature>
<evidence type="ECO:0000259" key="12">
    <source>
        <dbReference type="PROSITE" id="PS50893"/>
    </source>
</evidence>
<reference evidence="13 14" key="1">
    <citation type="submission" date="2019-09" db="EMBL/GenBank/DDBJ databases">
        <title>Bird 10,000 Genomes (B10K) Project - Family phase.</title>
        <authorList>
            <person name="Zhang G."/>
        </authorList>
    </citation>
    <scope>NUCLEOTIDE SEQUENCE [LARGE SCALE GENOMIC DNA]</scope>
    <source>
        <strain evidence="13">B10K-DU-030-18</strain>
    </source>
</reference>
<dbReference type="GO" id="GO:0005886">
    <property type="term" value="C:plasma membrane"/>
    <property type="evidence" value="ECO:0007669"/>
    <property type="project" value="UniProtKB-ARBA"/>
</dbReference>
<feature type="transmembrane region" description="Helical" evidence="11">
    <location>
        <begin position="1137"/>
        <end position="1154"/>
    </location>
</feature>
<evidence type="ECO:0000256" key="6">
    <source>
        <dbReference type="ARBA" id="ARBA00022741"/>
    </source>
</evidence>
<feature type="transmembrane region" description="Helical" evidence="11">
    <location>
        <begin position="1072"/>
        <end position="1092"/>
    </location>
</feature>
<dbReference type="PROSITE" id="PS00211">
    <property type="entry name" value="ABC_TRANSPORTER_1"/>
    <property type="match status" value="1"/>
</dbReference>
<evidence type="ECO:0000256" key="11">
    <source>
        <dbReference type="SAM" id="Phobius"/>
    </source>
</evidence>
<keyword evidence="5" id="KW-0677">Repeat</keyword>
<evidence type="ECO:0000313" key="13">
    <source>
        <dbReference type="EMBL" id="NWW38934.1"/>
    </source>
</evidence>
<feature type="transmembrane region" description="Helical" evidence="11">
    <location>
        <begin position="219"/>
        <end position="239"/>
    </location>
</feature>
<dbReference type="InterPro" id="IPR013525">
    <property type="entry name" value="ABC2_TM"/>
</dbReference>
<name>A0A7K6MR81_PANBI</name>
<dbReference type="Pfam" id="PF23321">
    <property type="entry name" value="R1_ABCA1"/>
    <property type="match status" value="1"/>
</dbReference>
<gene>
    <name evidence="13" type="primary">Abca9_0</name>
    <name evidence="13" type="ORF">PANBIA_R11357</name>
</gene>
<keyword evidence="4 11" id="KW-0812">Transmembrane</keyword>
<keyword evidence="9 11" id="KW-0472">Membrane</keyword>
<feature type="domain" description="ABC transporter" evidence="12">
    <location>
        <begin position="1291"/>
        <end position="1522"/>
    </location>
</feature>
<dbReference type="Pfam" id="PF00005">
    <property type="entry name" value="ABC_tran"/>
    <property type="match status" value="2"/>
</dbReference>
<feature type="transmembrane region" description="Helical" evidence="11">
    <location>
        <begin position="1018"/>
        <end position="1037"/>
    </location>
</feature>
<accession>A0A7K6MR81</accession>
<dbReference type="GO" id="GO:0140359">
    <property type="term" value="F:ABC-type transporter activity"/>
    <property type="evidence" value="ECO:0007669"/>
    <property type="project" value="InterPro"/>
</dbReference>
<evidence type="ECO:0000256" key="8">
    <source>
        <dbReference type="ARBA" id="ARBA00022989"/>
    </source>
</evidence>
<keyword evidence="6" id="KW-0547">Nucleotide-binding</keyword>
<evidence type="ECO:0000256" key="7">
    <source>
        <dbReference type="ARBA" id="ARBA00022840"/>
    </source>
</evidence>
<evidence type="ECO:0000256" key="2">
    <source>
        <dbReference type="ARBA" id="ARBA00008869"/>
    </source>
</evidence>
<dbReference type="EMBL" id="VZRT01002858">
    <property type="protein sequence ID" value="NWW38934.1"/>
    <property type="molecule type" value="Genomic_DNA"/>
</dbReference>
<dbReference type="InterPro" id="IPR026082">
    <property type="entry name" value="ABCA"/>
</dbReference>
<keyword evidence="3" id="KW-0813">Transport</keyword>
<proteinExistence type="inferred from homology"/>
<feature type="transmembrane region" description="Helical" evidence="11">
    <location>
        <begin position="32"/>
        <end position="49"/>
    </location>
</feature>
<feature type="transmembrane region" description="Helical" evidence="11">
    <location>
        <begin position="1104"/>
        <end position="1125"/>
    </location>
</feature>
<comment type="subcellular location">
    <subcellularLocation>
        <location evidence="1">Membrane</location>
        <topology evidence="1">Multi-pass membrane protein</topology>
    </subcellularLocation>
</comment>
<feature type="transmembrane region" description="Helical" evidence="11">
    <location>
        <begin position="1197"/>
        <end position="1220"/>
    </location>
</feature>